<evidence type="ECO:0000313" key="1">
    <source>
        <dbReference type="EMBL" id="CUN22315.1"/>
    </source>
</evidence>
<organism evidence="1 2">
    <name type="scientific">Parabacteroides distasonis</name>
    <dbReference type="NCBI Taxonomy" id="823"/>
    <lineage>
        <taxon>Bacteria</taxon>
        <taxon>Pseudomonadati</taxon>
        <taxon>Bacteroidota</taxon>
        <taxon>Bacteroidia</taxon>
        <taxon>Bacteroidales</taxon>
        <taxon>Tannerellaceae</taxon>
        <taxon>Parabacteroides</taxon>
    </lineage>
</organism>
<protein>
    <submittedName>
        <fullName evidence="1">Uncharacterized protein</fullName>
    </submittedName>
</protein>
<reference evidence="1 2" key="1">
    <citation type="submission" date="2015-09" db="EMBL/GenBank/DDBJ databases">
        <authorList>
            <consortium name="Pathogen Informatics"/>
        </authorList>
    </citation>
    <scope>NUCLEOTIDE SEQUENCE [LARGE SCALE GENOMIC DNA]</scope>
    <source>
        <strain evidence="1 2">2789STDY5608872</strain>
    </source>
</reference>
<gene>
    <name evidence="1" type="ORF">ERS852429_02635</name>
</gene>
<evidence type="ECO:0000313" key="2">
    <source>
        <dbReference type="Proteomes" id="UP000095591"/>
    </source>
</evidence>
<dbReference type="RefSeq" id="WP_057319529.1">
    <property type="nucleotide sequence ID" value="NZ_CP132899.1"/>
</dbReference>
<sequence length="190" mass="22302">MKTLVLPSVTDLSHEFLFITKDELKYRRLYNKYKTKKGFLNSLVRVNDNYKQRSEKPDVHILEIELEWKNSRTWGYCPVASMRWLDKDGWHYENNFSTASGCGYDKASTVVAECCNAVLSGMLWRKKRTKKQIPYGVSIYNTFYPHFNGGVGMSCYYRIAEFLGGKLEQIANAQMYDKYVFTFKNVRNNM</sequence>
<dbReference type="AlphaFoldDB" id="A0A173V838"/>
<proteinExistence type="predicted"/>
<accession>A0A173V838</accession>
<dbReference type="Proteomes" id="UP000095591">
    <property type="component" value="Unassembled WGS sequence"/>
</dbReference>
<dbReference type="EMBL" id="CYXP01000006">
    <property type="protein sequence ID" value="CUN22315.1"/>
    <property type="molecule type" value="Genomic_DNA"/>
</dbReference>
<name>A0A173V838_PARDI</name>